<proteinExistence type="inferred from homology"/>
<feature type="compositionally biased region" description="Basic and acidic residues" evidence="8">
    <location>
        <begin position="26"/>
        <end position="39"/>
    </location>
</feature>
<gene>
    <name evidence="12" type="ORF">M0R45_003088</name>
</gene>
<evidence type="ECO:0000259" key="11">
    <source>
        <dbReference type="PROSITE" id="PS51195"/>
    </source>
</evidence>
<dbReference type="PANTHER" id="PTHR47959:SF14">
    <property type="entry name" value="DEAD-BOX ATP-DEPENDENT RNA HELICASE 28"/>
    <property type="match status" value="1"/>
</dbReference>
<feature type="domain" description="DEAD-box RNA helicase Q" evidence="11">
    <location>
        <begin position="141"/>
        <end position="169"/>
    </location>
</feature>
<feature type="region of interest" description="Disordered" evidence="8">
    <location>
        <begin position="678"/>
        <end position="748"/>
    </location>
</feature>
<dbReference type="PROSITE" id="PS51194">
    <property type="entry name" value="HELICASE_CTER"/>
    <property type="match status" value="1"/>
</dbReference>
<dbReference type="Pfam" id="PF00270">
    <property type="entry name" value="DEAD"/>
    <property type="match status" value="1"/>
</dbReference>
<keyword evidence="1 6" id="KW-0547">Nucleotide-binding</keyword>
<dbReference type="EMBL" id="JBEDUW010000001">
    <property type="protein sequence ID" value="KAK9947464.1"/>
    <property type="molecule type" value="Genomic_DNA"/>
</dbReference>
<evidence type="ECO:0000259" key="9">
    <source>
        <dbReference type="PROSITE" id="PS51192"/>
    </source>
</evidence>
<evidence type="ECO:0000256" key="5">
    <source>
        <dbReference type="PROSITE-ProRule" id="PRU00552"/>
    </source>
</evidence>
<evidence type="ECO:0000256" key="4">
    <source>
        <dbReference type="ARBA" id="ARBA00022840"/>
    </source>
</evidence>
<dbReference type="PANTHER" id="PTHR47959">
    <property type="entry name" value="ATP-DEPENDENT RNA HELICASE RHLE-RELATED"/>
    <property type="match status" value="1"/>
</dbReference>
<dbReference type="Gene3D" id="3.40.50.300">
    <property type="entry name" value="P-loop containing nucleotide triphosphate hydrolases"/>
    <property type="match status" value="2"/>
</dbReference>
<feature type="compositionally biased region" description="Basic and acidic residues" evidence="8">
    <location>
        <begin position="88"/>
        <end position="99"/>
    </location>
</feature>
<dbReference type="Proteomes" id="UP001457282">
    <property type="component" value="Unassembled WGS sequence"/>
</dbReference>
<evidence type="ECO:0000256" key="2">
    <source>
        <dbReference type="ARBA" id="ARBA00022801"/>
    </source>
</evidence>
<dbReference type="PROSITE" id="PS51195">
    <property type="entry name" value="Q_MOTIF"/>
    <property type="match status" value="1"/>
</dbReference>
<protein>
    <recommendedName>
        <fullName evidence="14">RNA helicase</fullName>
    </recommendedName>
</protein>
<dbReference type="InterPro" id="IPR000629">
    <property type="entry name" value="RNA-helicase_DEAD-box_CS"/>
</dbReference>
<keyword evidence="2 6" id="KW-0378">Hydrolase</keyword>
<evidence type="ECO:0000256" key="8">
    <source>
        <dbReference type="SAM" id="MobiDB-lite"/>
    </source>
</evidence>
<keyword evidence="4 6" id="KW-0067">ATP-binding</keyword>
<evidence type="ECO:0000256" key="3">
    <source>
        <dbReference type="ARBA" id="ARBA00022806"/>
    </source>
</evidence>
<feature type="short sequence motif" description="Q motif" evidence="5">
    <location>
        <begin position="141"/>
        <end position="169"/>
    </location>
</feature>
<dbReference type="GO" id="GO:0016787">
    <property type="term" value="F:hydrolase activity"/>
    <property type="evidence" value="ECO:0007669"/>
    <property type="project" value="UniProtKB-KW"/>
</dbReference>
<evidence type="ECO:0000256" key="1">
    <source>
        <dbReference type="ARBA" id="ARBA00022741"/>
    </source>
</evidence>
<feature type="region of interest" description="Disordered" evidence="8">
    <location>
        <begin position="1"/>
        <end position="41"/>
    </location>
</feature>
<dbReference type="PROSITE" id="PS51192">
    <property type="entry name" value="HELICASE_ATP_BIND_1"/>
    <property type="match status" value="1"/>
</dbReference>
<feature type="compositionally biased region" description="Basic residues" evidence="8">
    <location>
        <begin position="733"/>
        <end position="742"/>
    </location>
</feature>
<evidence type="ECO:0000313" key="13">
    <source>
        <dbReference type="Proteomes" id="UP001457282"/>
    </source>
</evidence>
<feature type="compositionally biased region" description="Basic and acidic residues" evidence="8">
    <location>
        <begin position="705"/>
        <end position="714"/>
    </location>
</feature>
<keyword evidence="3 6" id="KW-0347">Helicase</keyword>
<dbReference type="CDD" id="cd17947">
    <property type="entry name" value="DEADc_DDX27"/>
    <property type="match status" value="1"/>
</dbReference>
<dbReference type="InterPro" id="IPR027417">
    <property type="entry name" value="P-loop_NTPase"/>
</dbReference>
<dbReference type="InterPro" id="IPR014014">
    <property type="entry name" value="RNA_helicase_DEAD_Q_motif"/>
</dbReference>
<dbReference type="SMART" id="SM00487">
    <property type="entry name" value="DEXDc"/>
    <property type="match status" value="1"/>
</dbReference>
<evidence type="ECO:0008006" key="14">
    <source>
        <dbReference type="Google" id="ProtNLM"/>
    </source>
</evidence>
<feature type="domain" description="Helicase ATP-binding" evidence="9">
    <location>
        <begin position="172"/>
        <end position="346"/>
    </location>
</feature>
<comment type="caution">
    <text evidence="12">The sequence shown here is derived from an EMBL/GenBank/DDBJ whole genome shotgun (WGS) entry which is preliminary data.</text>
</comment>
<dbReference type="CDD" id="cd18787">
    <property type="entry name" value="SF2_C_DEAD"/>
    <property type="match status" value="1"/>
</dbReference>
<dbReference type="AlphaFoldDB" id="A0AAW1YEC1"/>
<dbReference type="InterPro" id="IPR050079">
    <property type="entry name" value="DEAD_box_RNA_helicase"/>
</dbReference>
<dbReference type="InterPro" id="IPR011545">
    <property type="entry name" value="DEAD/DEAH_box_helicase_dom"/>
</dbReference>
<feature type="compositionally biased region" description="Basic residues" evidence="8">
    <location>
        <begin position="691"/>
        <end position="704"/>
    </location>
</feature>
<accession>A0AAW1YEC1</accession>
<dbReference type="Pfam" id="PF00271">
    <property type="entry name" value="Helicase_C"/>
    <property type="match status" value="1"/>
</dbReference>
<name>A0AAW1YEC1_RUBAR</name>
<evidence type="ECO:0000256" key="7">
    <source>
        <dbReference type="SAM" id="Coils"/>
    </source>
</evidence>
<dbReference type="GO" id="GO:0003724">
    <property type="term" value="F:RNA helicase activity"/>
    <property type="evidence" value="ECO:0007669"/>
    <property type="project" value="InterPro"/>
</dbReference>
<dbReference type="PROSITE" id="PS00039">
    <property type="entry name" value="DEAD_ATP_HELICASE"/>
    <property type="match status" value="1"/>
</dbReference>
<dbReference type="GO" id="GO:0003676">
    <property type="term" value="F:nucleic acid binding"/>
    <property type="evidence" value="ECO:0007669"/>
    <property type="project" value="InterPro"/>
</dbReference>
<feature type="region of interest" description="Disordered" evidence="8">
    <location>
        <begin position="75"/>
        <end position="126"/>
    </location>
</feature>
<dbReference type="GO" id="GO:0005829">
    <property type="term" value="C:cytosol"/>
    <property type="evidence" value="ECO:0007669"/>
    <property type="project" value="TreeGrafter"/>
</dbReference>
<feature type="domain" description="Helicase C-terminal" evidence="10">
    <location>
        <begin position="376"/>
        <end position="520"/>
    </location>
</feature>
<comment type="similarity">
    <text evidence="6">Belongs to the DEAD box helicase family.</text>
</comment>
<reference evidence="12 13" key="1">
    <citation type="journal article" date="2023" name="G3 (Bethesda)">
        <title>A chromosome-length genome assembly and annotation of blackberry (Rubus argutus, cv. 'Hillquist').</title>
        <authorList>
            <person name="Bruna T."/>
            <person name="Aryal R."/>
            <person name="Dudchenko O."/>
            <person name="Sargent D.J."/>
            <person name="Mead D."/>
            <person name="Buti M."/>
            <person name="Cavallini A."/>
            <person name="Hytonen T."/>
            <person name="Andres J."/>
            <person name="Pham M."/>
            <person name="Weisz D."/>
            <person name="Mascagni F."/>
            <person name="Usai G."/>
            <person name="Natali L."/>
            <person name="Bassil N."/>
            <person name="Fernandez G.E."/>
            <person name="Lomsadze A."/>
            <person name="Armour M."/>
            <person name="Olukolu B."/>
            <person name="Poorten T."/>
            <person name="Britton C."/>
            <person name="Davik J."/>
            <person name="Ashrafi H."/>
            <person name="Aiden E.L."/>
            <person name="Borodovsky M."/>
            <person name="Worthington M."/>
        </authorList>
    </citation>
    <scope>NUCLEOTIDE SEQUENCE [LARGE SCALE GENOMIC DNA]</scope>
    <source>
        <strain evidence="12">PI 553951</strain>
    </source>
</reference>
<evidence type="ECO:0000259" key="10">
    <source>
        <dbReference type="PROSITE" id="PS51194"/>
    </source>
</evidence>
<dbReference type="InterPro" id="IPR001650">
    <property type="entry name" value="Helicase_C-like"/>
</dbReference>
<evidence type="ECO:0000313" key="12">
    <source>
        <dbReference type="EMBL" id="KAK9947464.1"/>
    </source>
</evidence>
<keyword evidence="7" id="KW-0175">Coiled coil</keyword>
<dbReference type="GO" id="GO:0005524">
    <property type="term" value="F:ATP binding"/>
    <property type="evidence" value="ECO:0007669"/>
    <property type="project" value="UniProtKB-KW"/>
</dbReference>
<dbReference type="InterPro" id="IPR014001">
    <property type="entry name" value="Helicase_ATP-bd"/>
</dbReference>
<keyword evidence="13" id="KW-1185">Reference proteome</keyword>
<sequence>MAPSSDDEYCPNFVFEPPSDEEYSDTGEHKDSGPRKFESPWDFAASSERVAEAHARDGTTSVDFKIAKALQHKLPVPISNSGCEPEPEPDKQEAYKPEPEDKEEEEEEEEEGDDGNAAAGADNNNKKPFFASSKGASFHAESFSELKLSYPLLRALDKLGFTKPTPIQAACVPLAMLGRDICGSAMTGSGKTAAFALPTLEKLLHSPKHVSSISVLVLTPTRELGLQVLSMIQKLAQFTDIRCCQAIGGLPMKEQELALRSMPDIVVATPGRLLDHLCNSIGVYLDDLTVLILDEADRLLEVAFSAEIRELIRLCPQKRQTMLFSATMNTTLDELVNLSLKNPVRLSADPSAKRPAGLTEEVVRIRPMDECNQEAVLLALCKKTFTKRVIVFSRTKVAAHRLKILFGLGGLKAAELHNNVSQDQRLHALEIFKNDEVDFLITTEVISRGIDIPGVKTVINYECPSTITSYIHRVGRTARAGKEGYAVTFVTDNDRSLLKAIAKKVGPKLKSRRVALASIADWSGKIKQMEGQVATILQEEREEQALRKAQMEAIKAENMLAHADTIFSRPKKTYPVKEKEKRMVANAAKASLESQKRYGNEVISAEQAEYLKMKEKKKREREKNMPRKKRRKLEAAREFLEDENRNGKLEGSRKIQEEKIGTPLVDLAYRRAEAVKAENKAAKDVGNMMKKASKISHPSPHRTQSRTDEMREMFQSDISQKRHKGKAGGAGKKNPKHSFKSKSRYEAP</sequence>
<feature type="compositionally biased region" description="Acidic residues" evidence="8">
    <location>
        <begin position="100"/>
        <end position="114"/>
    </location>
</feature>
<dbReference type="SUPFAM" id="SSF52540">
    <property type="entry name" value="P-loop containing nucleoside triphosphate hydrolases"/>
    <property type="match status" value="1"/>
</dbReference>
<feature type="coiled-coil region" evidence="7">
    <location>
        <begin position="603"/>
        <end position="650"/>
    </location>
</feature>
<organism evidence="12 13">
    <name type="scientific">Rubus argutus</name>
    <name type="common">Southern blackberry</name>
    <dbReference type="NCBI Taxonomy" id="59490"/>
    <lineage>
        <taxon>Eukaryota</taxon>
        <taxon>Viridiplantae</taxon>
        <taxon>Streptophyta</taxon>
        <taxon>Embryophyta</taxon>
        <taxon>Tracheophyta</taxon>
        <taxon>Spermatophyta</taxon>
        <taxon>Magnoliopsida</taxon>
        <taxon>eudicotyledons</taxon>
        <taxon>Gunneridae</taxon>
        <taxon>Pentapetalae</taxon>
        <taxon>rosids</taxon>
        <taxon>fabids</taxon>
        <taxon>Rosales</taxon>
        <taxon>Rosaceae</taxon>
        <taxon>Rosoideae</taxon>
        <taxon>Rosoideae incertae sedis</taxon>
        <taxon>Rubus</taxon>
    </lineage>
</organism>
<dbReference type="SMART" id="SM00490">
    <property type="entry name" value="HELICc"/>
    <property type="match status" value="1"/>
</dbReference>
<evidence type="ECO:0000256" key="6">
    <source>
        <dbReference type="RuleBase" id="RU000492"/>
    </source>
</evidence>
<feature type="compositionally biased region" description="Low complexity" evidence="8">
    <location>
        <begin position="115"/>
        <end position="126"/>
    </location>
</feature>